<dbReference type="EMBL" id="CAJJDN010000085">
    <property type="protein sequence ID" value="CAD8105682.1"/>
    <property type="molecule type" value="Genomic_DNA"/>
</dbReference>
<proteinExistence type="predicted"/>
<evidence type="ECO:0000313" key="3">
    <source>
        <dbReference type="Proteomes" id="UP000692954"/>
    </source>
</evidence>
<feature type="coiled-coil region" evidence="1">
    <location>
        <begin position="173"/>
        <end position="254"/>
    </location>
</feature>
<protein>
    <recommendedName>
        <fullName evidence="4">GAF domain-containing protein</fullName>
    </recommendedName>
</protein>
<sequence>MNSNTYFLERPKIKIKKINQAQITPKKQCDFSVQKYTKTLPDERNTTNNLSRRLDSSQETNMILEQRLHWIDQLVESFKSNQSFEVGKILQSLQQMAVTLKSASKNEIELNQKNKLLNKSTLENITQKQIIQQLKEQQNHFKQDNLDQSKKLYLTQMDQQKLQRDYLYQKQLCEEYYKKVRSLEKRIEMILEKNLSTHQDELRMTLSELVKDNEQLKRNVIKREKEIERLKELNQKLIQQNNRLSKKLDNLKTKRVGSKPDNLIIEENYQSNYVFDPNQLPQNLEFRFNQLTSEQNDFLVDLIEHGADIFTNQVIQLDNLQQRKDLINLISNQFISSREFSEKINQIMNEFITLISYKNIKDFQIHISKGFKTIFQTETVHLWIIDGMTCKAYTHDSNGCQLVAMLTEGVFQKIVYEDFGIQSPSKEELLLYVTEGQKVYGKNFLLLPIMMNSKKPCGLLEIQNINDDMIIDMQYYGLLVNMLSKSVITSILNYDALYKELKYQDLFFSCFMKLSQSSNFEDFEQKTQDSAYCIFQIAQTTIIHVENGRFKKRTNYYDLRSGCAYQVYKSQRSQIFTSITKHPNFDENIDISSILPVFAGPIIQDNEVVAVLEFILKKKKLQDQHPFGLQIQIGFKVNSIDEDAQKFYDLVCKAYCIAFKK</sequence>
<dbReference type="Proteomes" id="UP000692954">
    <property type="component" value="Unassembled WGS sequence"/>
</dbReference>
<gene>
    <name evidence="2" type="ORF">PSON_ATCC_30995.1.T0850048</name>
</gene>
<comment type="caution">
    <text evidence="2">The sequence shown here is derived from an EMBL/GenBank/DDBJ whole genome shotgun (WGS) entry which is preliminary data.</text>
</comment>
<reference evidence="2" key="1">
    <citation type="submission" date="2021-01" db="EMBL/GenBank/DDBJ databases">
        <authorList>
            <consortium name="Genoscope - CEA"/>
            <person name="William W."/>
        </authorList>
    </citation>
    <scope>NUCLEOTIDE SEQUENCE</scope>
</reference>
<evidence type="ECO:0000313" key="2">
    <source>
        <dbReference type="EMBL" id="CAD8105682.1"/>
    </source>
</evidence>
<evidence type="ECO:0008006" key="4">
    <source>
        <dbReference type="Google" id="ProtNLM"/>
    </source>
</evidence>
<name>A0A8S1PRQ6_9CILI</name>
<accession>A0A8S1PRQ6</accession>
<organism evidence="2 3">
    <name type="scientific">Paramecium sonneborni</name>
    <dbReference type="NCBI Taxonomy" id="65129"/>
    <lineage>
        <taxon>Eukaryota</taxon>
        <taxon>Sar</taxon>
        <taxon>Alveolata</taxon>
        <taxon>Ciliophora</taxon>
        <taxon>Intramacronucleata</taxon>
        <taxon>Oligohymenophorea</taxon>
        <taxon>Peniculida</taxon>
        <taxon>Parameciidae</taxon>
        <taxon>Paramecium</taxon>
    </lineage>
</organism>
<dbReference type="OrthoDB" id="292444at2759"/>
<keyword evidence="1" id="KW-0175">Coiled coil</keyword>
<keyword evidence="3" id="KW-1185">Reference proteome</keyword>
<dbReference type="AlphaFoldDB" id="A0A8S1PRQ6"/>
<evidence type="ECO:0000256" key="1">
    <source>
        <dbReference type="SAM" id="Coils"/>
    </source>
</evidence>